<evidence type="ECO:0000313" key="2">
    <source>
        <dbReference type="EMBL" id="GAA5143691.1"/>
    </source>
</evidence>
<dbReference type="Proteomes" id="UP001499852">
    <property type="component" value="Unassembled WGS sequence"/>
</dbReference>
<reference evidence="3" key="1">
    <citation type="journal article" date="2019" name="Int. J. Syst. Evol. Microbiol.">
        <title>The Global Catalogue of Microorganisms (GCM) 10K type strain sequencing project: providing services to taxonomists for standard genome sequencing and annotation.</title>
        <authorList>
            <consortium name="The Broad Institute Genomics Platform"/>
            <consortium name="The Broad Institute Genome Sequencing Center for Infectious Disease"/>
            <person name="Wu L."/>
            <person name="Ma J."/>
        </authorList>
    </citation>
    <scope>NUCLEOTIDE SEQUENCE [LARGE SCALE GENOMIC DNA]</scope>
    <source>
        <strain evidence="3">JCM 18053</strain>
    </source>
</reference>
<keyword evidence="3" id="KW-1185">Reference proteome</keyword>
<proteinExistence type="predicted"/>
<accession>A0ABP9PG02</accession>
<evidence type="ECO:0008006" key="4">
    <source>
        <dbReference type="Google" id="ProtNLM"/>
    </source>
</evidence>
<comment type="caution">
    <text evidence="2">The sequence shown here is derived from an EMBL/GenBank/DDBJ whole genome shotgun (WGS) entry which is preliminary data.</text>
</comment>
<dbReference type="RefSeq" id="WP_345737395.1">
    <property type="nucleotide sequence ID" value="NZ_BAABIA010000006.1"/>
</dbReference>
<gene>
    <name evidence="2" type="ORF">GCM10023213_32110</name>
</gene>
<evidence type="ECO:0000313" key="3">
    <source>
        <dbReference type="Proteomes" id="UP001499852"/>
    </source>
</evidence>
<organism evidence="2 3">
    <name type="scientific">Prosthecobacter algae</name>
    <dbReference type="NCBI Taxonomy" id="1144682"/>
    <lineage>
        <taxon>Bacteria</taxon>
        <taxon>Pseudomonadati</taxon>
        <taxon>Verrucomicrobiota</taxon>
        <taxon>Verrucomicrobiia</taxon>
        <taxon>Verrucomicrobiales</taxon>
        <taxon>Verrucomicrobiaceae</taxon>
        <taxon>Prosthecobacter</taxon>
    </lineage>
</organism>
<evidence type="ECO:0000256" key="1">
    <source>
        <dbReference type="SAM" id="MobiDB-lite"/>
    </source>
</evidence>
<protein>
    <recommendedName>
        <fullName evidence="4">Cytochrome c domain-containing protein</fullName>
    </recommendedName>
</protein>
<name>A0ABP9PG02_9BACT</name>
<feature type="region of interest" description="Disordered" evidence="1">
    <location>
        <begin position="109"/>
        <end position="132"/>
    </location>
</feature>
<dbReference type="EMBL" id="BAABIA010000006">
    <property type="protein sequence ID" value="GAA5143691.1"/>
    <property type="molecule type" value="Genomic_DNA"/>
</dbReference>
<sequence length="132" mass="14006">MKAASRLLLVAALMISIGLHWAVVQSVAWVGMAVTYSVKTGSVVQGLSDTFDGEHACPLCHAVEEGTQKSSSEKDPAPSKILKDLKLHLAVTTAPVFVFEKPAAPEWMTTSQTGDIRALTPEPLPPRSGLLA</sequence>